<evidence type="ECO:0000313" key="5">
    <source>
        <dbReference type="Proteomes" id="UP000831963"/>
    </source>
</evidence>
<proteinExistence type="inferred from homology"/>
<name>A0ABY4IPM7_9MICO</name>
<dbReference type="InterPro" id="IPR035905">
    <property type="entry name" value="Barstar-like_sf"/>
</dbReference>
<accession>A0ABY4IPM7</accession>
<keyword evidence="5" id="KW-1185">Reference proteome</keyword>
<protein>
    <submittedName>
        <fullName evidence="4">Barstar family protein</fullName>
    </submittedName>
</protein>
<gene>
    <name evidence="4" type="ORF">KV396_09840</name>
</gene>
<sequence length="221" mass="25143">MTAFDIEDEFNDNLGYRLLMNSPVTLFYRHEVLDSTVASLAALGYQIRSFDAGSWRDEQDLHQEVAAKLDFPKYYGRNYAALNDCLRDLVLQEYGWDPESTGLVLVFTGFDAFAHRLPEIAHGVLHLAAHHSRAASLIGSRLICLVQSSDPWIRFDDVGAEPVVWNAAEWLNSAREPERRGGGELRSRGLLSAFGRLFGRRGHAARREHRARDRERRSEDE</sequence>
<evidence type="ECO:0000256" key="1">
    <source>
        <dbReference type="ARBA" id="ARBA00006845"/>
    </source>
</evidence>
<dbReference type="Proteomes" id="UP000831963">
    <property type="component" value="Chromosome"/>
</dbReference>
<dbReference type="Pfam" id="PF01337">
    <property type="entry name" value="Barstar"/>
    <property type="match status" value="1"/>
</dbReference>
<feature type="region of interest" description="Disordered" evidence="2">
    <location>
        <begin position="202"/>
        <end position="221"/>
    </location>
</feature>
<evidence type="ECO:0000313" key="4">
    <source>
        <dbReference type="EMBL" id="UPL14761.1"/>
    </source>
</evidence>
<dbReference type="RefSeq" id="WP_247632874.1">
    <property type="nucleotide sequence ID" value="NZ_CP078077.1"/>
</dbReference>
<dbReference type="InterPro" id="IPR000468">
    <property type="entry name" value="Barstar"/>
</dbReference>
<dbReference type="SUPFAM" id="SSF52038">
    <property type="entry name" value="Barstar-related"/>
    <property type="match status" value="1"/>
</dbReference>
<feature type="domain" description="Barstar (barnase inhibitor)" evidence="3">
    <location>
        <begin position="47"/>
        <end position="131"/>
    </location>
</feature>
<evidence type="ECO:0000256" key="2">
    <source>
        <dbReference type="SAM" id="MobiDB-lite"/>
    </source>
</evidence>
<dbReference type="EMBL" id="CP078077">
    <property type="protein sequence ID" value="UPL14761.1"/>
    <property type="molecule type" value="Genomic_DNA"/>
</dbReference>
<dbReference type="Gene3D" id="3.30.370.10">
    <property type="entry name" value="Barstar-like"/>
    <property type="match status" value="1"/>
</dbReference>
<comment type="similarity">
    <text evidence="1">Belongs to the barstar family.</text>
</comment>
<reference evidence="4 5" key="1">
    <citation type="submission" date="2021-06" db="EMBL/GenBank/DDBJ databases">
        <title>Genome-based taxonomic framework of Microbacterium strains isolated from marine environment, the description of four new species and reclassification of four preexisting species.</title>
        <authorList>
            <person name="Lee S.D."/>
            <person name="Kim S.-M."/>
            <person name="Byeon Y.-S."/>
            <person name="Yang H.L."/>
            <person name="Kim I.S."/>
        </authorList>
    </citation>
    <scope>NUCLEOTIDE SEQUENCE [LARGE SCALE GENOMIC DNA]</scope>
    <source>
        <strain evidence="4 5">SSW1-36</strain>
    </source>
</reference>
<evidence type="ECO:0000259" key="3">
    <source>
        <dbReference type="Pfam" id="PF01337"/>
    </source>
</evidence>
<organism evidence="4 5">
    <name type="scientific">Microbacterium galbinum</name>
    <dbReference type="NCBI Taxonomy" id="2851646"/>
    <lineage>
        <taxon>Bacteria</taxon>
        <taxon>Bacillati</taxon>
        <taxon>Actinomycetota</taxon>
        <taxon>Actinomycetes</taxon>
        <taxon>Micrococcales</taxon>
        <taxon>Microbacteriaceae</taxon>
        <taxon>Microbacterium</taxon>
    </lineage>
</organism>
<feature type="compositionally biased region" description="Basic and acidic residues" evidence="2">
    <location>
        <begin position="210"/>
        <end position="221"/>
    </location>
</feature>